<organism evidence="12 13">
    <name type="scientific">Rhizobium tubonense</name>
    <dbReference type="NCBI Taxonomy" id="484088"/>
    <lineage>
        <taxon>Bacteria</taxon>
        <taxon>Pseudomonadati</taxon>
        <taxon>Pseudomonadota</taxon>
        <taxon>Alphaproteobacteria</taxon>
        <taxon>Hyphomicrobiales</taxon>
        <taxon>Rhizobiaceae</taxon>
        <taxon>Rhizobium/Agrobacterium group</taxon>
        <taxon>Rhizobium</taxon>
    </lineage>
</organism>
<evidence type="ECO:0000256" key="7">
    <source>
        <dbReference type="ARBA" id="ARBA00022989"/>
    </source>
</evidence>
<feature type="transmembrane region" description="Helical" evidence="11">
    <location>
        <begin position="131"/>
        <end position="152"/>
    </location>
</feature>
<evidence type="ECO:0000313" key="13">
    <source>
        <dbReference type="Proteomes" id="UP000248925"/>
    </source>
</evidence>
<evidence type="ECO:0000256" key="1">
    <source>
        <dbReference type="ARBA" id="ARBA00004651"/>
    </source>
</evidence>
<evidence type="ECO:0000256" key="6">
    <source>
        <dbReference type="ARBA" id="ARBA00022692"/>
    </source>
</evidence>
<keyword evidence="7 11" id="KW-1133">Transmembrane helix</keyword>
<dbReference type="AlphaFoldDB" id="A0A2W4F068"/>
<evidence type="ECO:0000256" key="11">
    <source>
        <dbReference type="SAM" id="Phobius"/>
    </source>
</evidence>
<dbReference type="Pfam" id="PF02653">
    <property type="entry name" value="BPD_transp_2"/>
    <property type="match status" value="1"/>
</dbReference>
<reference evidence="12 13" key="1">
    <citation type="journal article" date="2018" name="Sci. Rep.">
        <title>Rhizobium tumorigenes sp. nov., a novel plant tumorigenic bacterium isolated from cane gall tumors on thornless blackberry.</title>
        <authorList>
            <person name="Kuzmanovi N."/>
            <person name="Smalla K."/>
            <person name="Gronow S."/>
            <person name="PuBawska J."/>
        </authorList>
    </citation>
    <scope>NUCLEOTIDE SEQUENCE [LARGE SCALE GENOMIC DNA]</scope>
    <source>
        <strain evidence="12 13">CCBAU 85046</strain>
    </source>
</reference>
<keyword evidence="5" id="KW-0997">Cell inner membrane</keyword>
<feature type="transmembrane region" description="Helical" evidence="11">
    <location>
        <begin position="12"/>
        <end position="34"/>
    </location>
</feature>
<name>A0A2W4F068_9HYPH</name>
<dbReference type="OrthoDB" id="8047877at2"/>
<evidence type="ECO:0000256" key="9">
    <source>
        <dbReference type="ARBA" id="ARBA00025439"/>
    </source>
</evidence>
<keyword evidence="6 11" id="KW-0812">Transmembrane</keyword>
<keyword evidence="4" id="KW-1003">Cell membrane</keyword>
<comment type="caution">
    <text evidence="12">The sequence shown here is derived from an EMBL/GenBank/DDBJ whole genome shotgun (WGS) entry which is preliminary data.</text>
</comment>
<keyword evidence="13" id="KW-1185">Reference proteome</keyword>
<sequence length="319" mass="32563">MSPVVSSSRSSTILRSAGFAVVLLVVLLVTNLLFNPARFQPSAWGTLIGLAAPLVGAALASAPVILGGRGGIDISIGPQMGFVNAVVIQGIFLSAGISSPLVIVPAALLIGAGIGAVNGFMATIIRIQPIVATLGTYLVLTGVTLTILPAPIGPAPEWLKAMSGTYSILPLAVMAIAWWLIRRLPYYDQLMAIGSDDRAAYTAGVDVTKVRFIAYVVTGLFAGIAGLMLTALIGSADPNIGQNYTLIAIAAVALGGVSLAGGRGGLIGAAIGAIDIFLLQSVLTSFNVSTYVLQIAYGAILVAAVVLTAVQERAVRRAL</sequence>
<dbReference type="EMBL" id="PCDP01000019">
    <property type="protein sequence ID" value="PZM15470.1"/>
    <property type="molecule type" value="Genomic_DNA"/>
</dbReference>
<feature type="transmembrane region" description="Helical" evidence="11">
    <location>
        <begin position="80"/>
        <end position="97"/>
    </location>
</feature>
<keyword evidence="3" id="KW-0813">Transport</keyword>
<comment type="subunit">
    <text evidence="2">The complex is composed of two ATP-binding proteins (LsrA), two transmembrane proteins (LsrC and LsrD) and a solute-binding protein (LsrB).</text>
</comment>
<evidence type="ECO:0000256" key="2">
    <source>
        <dbReference type="ARBA" id="ARBA00011262"/>
    </source>
</evidence>
<comment type="subcellular location">
    <subcellularLocation>
        <location evidence="1">Cell membrane</location>
        <topology evidence="1">Multi-pass membrane protein</topology>
    </subcellularLocation>
</comment>
<dbReference type="PANTHER" id="PTHR32196:SF71">
    <property type="entry name" value="AUTOINDUCER 2 IMPORT SYSTEM PERMEASE PROTEIN LSRD"/>
    <property type="match status" value="1"/>
</dbReference>
<feature type="transmembrane region" description="Helical" evidence="11">
    <location>
        <begin position="46"/>
        <end position="68"/>
    </location>
</feature>
<dbReference type="Proteomes" id="UP000248925">
    <property type="component" value="Unassembled WGS sequence"/>
</dbReference>
<feature type="transmembrane region" description="Helical" evidence="11">
    <location>
        <begin position="103"/>
        <end position="124"/>
    </location>
</feature>
<evidence type="ECO:0000313" key="12">
    <source>
        <dbReference type="EMBL" id="PZM15470.1"/>
    </source>
</evidence>
<keyword evidence="8 11" id="KW-0472">Membrane</keyword>
<gene>
    <name evidence="12" type="ORF">CPY51_06455</name>
</gene>
<feature type="transmembrane region" description="Helical" evidence="11">
    <location>
        <begin position="164"/>
        <end position="181"/>
    </location>
</feature>
<feature type="transmembrane region" description="Helical" evidence="11">
    <location>
        <begin position="212"/>
        <end position="234"/>
    </location>
</feature>
<dbReference type="PANTHER" id="PTHR32196">
    <property type="entry name" value="ABC TRANSPORTER PERMEASE PROTEIN YPHD-RELATED-RELATED"/>
    <property type="match status" value="1"/>
</dbReference>
<evidence type="ECO:0000256" key="5">
    <source>
        <dbReference type="ARBA" id="ARBA00022519"/>
    </source>
</evidence>
<evidence type="ECO:0000256" key="4">
    <source>
        <dbReference type="ARBA" id="ARBA00022475"/>
    </source>
</evidence>
<protein>
    <recommendedName>
        <fullName evidence="10">Autoinducer 2 import system permease protein LsrD</fullName>
    </recommendedName>
</protein>
<dbReference type="RefSeq" id="WP_111159471.1">
    <property type="nucleotide sequence ID" value="NZ_PCDP01000019.1"/>
</dbReference>
<evidence type="ECO:0000256" key="10">
    <source>
        <dbReference type="ARBA" id="ARBA00039381"/>
    </source>
</evidence>
<dbReference type="CDD" id="cd06579">
    <property type="entry name" value="TM_PBP1_transp_AraH_like"/>
    <property type="match status" value="1"/>
</dbReference>
<feature type="transmembrane region" description="Helical" evidence="11">
    <location>
        <begin position="240"/>
        <end position="259"/>
    </location>
</feature>
<evidence type="ECO:0000256" key="8">
    <source>
        <dbReference type="ARBA" id="ARBA00023136"/>
    </source>
</evidence>
<dbReference type="GO" id="GO:0005886">
    <property type="term" value="C:plasma membrane"/>
    <property type="evidence" value="ECO:0007669"/>
    <property type="project" value="UniProtKB-SubCell"/>
</dbReference>
<comment type="function">
    <text evidence="9">Part of the ABC transporter complex LsrABCD involved in autoinducer 2 (AI-2) import. Probably responsible for the translocation of the substrate across the membrane.</text>
</comment>
<feature type="transmembrane region" description="Helical" evidence="11">
    <location>
        <begin position="266"/>
        <end position="285"/>
    </location>
</feature>
<feature type="transmembrane region" description="Helical" evidence="11">
    <location>
        <begin position="291"/>
        <end position="310"/>
    </location>
</feature>
<evidence type="ECO:0000256" key="3">
    <source>
        <dbReference type="ARBA" id="ARBA00022448"/>
    </source>
</evidence>
<proteinExistence type="predicted"/>
<dbReference type="GO" id="GO:0022857">
    <property type="term" value="F:transmembrane transporter activity"/>
    <property type="evidence" value="ECO:0007669"/>
    <property type="project" value="InterPro"/>
</dbReference>
<accession>A0A2W4F068</accession>
<dbReference type="InterPro" id="IPR001851">
    <property type="entry name" value="ABC_transp_permease"/>
</dbReference>